<comment type="similarity">
    <text evidence="2">Belongs to the FAD-binding monooxygenase family.</text>
</comment>
<sequence length="560" mass="63529">MISPVYQIPEKPLHSGRPVRIICIGAGASGLLLAYKVKYNFDEKDVEIQVYEKNKDLGGTWLENRYPGCACDCPAHTYTWSFEPKTDWSQAYATSPEIYEYFRDFAQKYDLEKYIQYESPVTGATWDADSGKWLVEMTTPAGKKEDSCDILINAGGILNAWRWPAIPGLDSFAGPKLHSANWDQSLDLTDKKIGLIGNGSSGIQILPTILPQVKHAVNFIREPAWISPIILPGFEARKFDEQEKQEFQQNPDKHLQYRRSIESSGNAIFPLFLTESQQQQQAMSFFSQSMKDQIPDPYLRQKLVPEWSVGCRRLTPGTGYLKALSDPKSSVVYGEITRIGPKGPVTEDGKEHPIDVLVCATGFDTSFKPRFPLRGSGGILLSEKWENNPKAYLGMGAPGFPNYFMFLGPNCPIGNGPVLIGIEAQADYFMKFIKKFREENIKSFTPTEEAVEEFTRHKDVWMKRSVWDKDCRSWYKNSSGTVTAVWPGSVPHYIELLERPRFEDYGWEYTDPSNRWSFLGNGFSQRETLGADLAWYIRQADDAIPLGKNERFASTLKKTK</sequence>
<dbReference type="SUPFAM" id="SSF51905">
    <property type="entry name" value="FAD/NAD(P)-binding domain"/>
    <property type="match status" value="2"/>
</dbReference>
<dbReference type="HOGENOM" id="CLU_006937_6_2_1"/>
<evidence type="ECO:0000313" key="7">
    <source>
        <dbReference type="Proteomes" id="UP000053617"/>
    </source>
</evidence>
<keyword evidence="4" id="KW-0274">FAD</keyword>
<keyword evidence="7" id="KW-1185">Reference proteome</keyword>
<evidence type="ECO:0000256" key="4">
    <source>
        <dbReference type="ARBA" id="ARBA00022827"/>
    </source>
</evidence>
<evidence type="ECO:0000256" key="3">
    <source>
        <dbReference type="ARBA" id="ARBA00022630"/>
    </source>
</evidence>
<accession>A0A0D2JC84</accession>
<dbReference type="Pfam" id="PF00743">
    <property type="entry name" value="FMO-like"/>
    <property type="match status" value="1"/>
</dbReference>
<organism evidence="6 7">
    <name type="scientific">Rhinocladiella mackenziei CBS 650.93</name>
    <dbReference type="NCBI Taxonomy" id="1442369"/>
    <lineage>
        <taxon>Eukaryota</taxon>
        <taxon>Fungi</taxon>
        <taxon>Dikarya</taxon>
        <taxon>Ascomycota</taxon>
        <taxon>Pezizomycotina</taxon>
        <taxon>Eurotiomycetes</taxon>
        <taxon>Chaetothyriomycetidae</taxon>
        <taxon>Chaetothyriales</taxon>
        <taxon>Herpotrichiellaceae</taxon>
        <taxon>Rhinocladiella</taxon>
    </lineage>
</organism>
<evidence type="ECO:0000313" key="6">
    <source>
        <dbReference type="EMBL" id="KIX06705.1"/>
    </source>
</evidence>
<dbReference type="InterPro" id="IPR020946">
    <property type="entry name" value="Flavin_mOase-like"/>
</dbReference>
<dbReference type="Gene3D" id="3.50.50.60">
    <property type="entry name" value="FAD/NAD(P)-binding domain"/>
    <property type="match status" value="3"/>
</dbReference>
<keyword evidence="3" id="KW-0285">Flavoprotein</keyword>
<dbReference type="OrthoDB" id="74360at2759"/>
<dbReference type="InterPro" id="IPR036188">
    <property type="entry name" value="FAD/NAD-bd_sf"/>
</dbReference>
<proteinExistence type="inferred from homology"/>
<protein>
    <submittedName>
        <fullName evidence="6">Uncharacterized protein</fullName>
    </submittedName>
</protein>
<dbReference type="GO" id="GO:0050660">
    <property type="term" value="F:flavin adenine dinucleotide binding"/>
    <property type="evidence" value="ECO:0007669"/>
    <property type="project" value="InterPro"/>
</dbReference>
<dbReference type="PANTHER" id="PTHR42877">
    <property type="entry name" value="L-ORNITHINE N(5)-MONOOXYGENASE-RELATED"/>
    <property type="match status" value="1"/>
</dbReference>
<comment type="cofactor">
    <cofactor evidence="1">
        <name>FAD</name>
        <dbReference type="ChEBI" id="CHEBI:57692"/>
    </cofactor>
</comment>
<evidence type="ECO:0000256" key="2">
    <source>
        <dbReference type="ARBA" id="ARBA00010139"/>
    </source>
</evidence>
<dbReference type="RefSeq" id="XP_013273841.1">
    <property type="nucleotide sequence ID" value="XM_013418387.1"/>
</dbReference>
<dbReference type="EMBL" id="KN847477">
    <property type="protein sequence ID" value="KIX06705.1"/>
    <property type="molecule type" value="Genomic_DNA"/>
</dbReference>
<dbReference type="Proteomes" id="UP000053617">
    <property type="component" value="Unassembled WGS sequence"/>
</dbReference>
<evidence type="ECO:0000256" key="5">
    <source>
        <dbReference type="ARBA" id="ARBA00023002"/>
    </source>
</evidence>
<dbReference type="VEuPathDB" id="FungiDB:Z518_04681"/>
<dbReference type="InterPro" id="IPR051209">
    <property type="entry name" value="FAD-bind_Monooxygenase_sf"/>
</dbReference>
<name>A0A0D2JC84_9EURO</name>
<keyword evidence="5" id="KW-0560">Oxidoreductase</keyword>
<dbReference type="GO" id="GO:0004499">
    <property type="term" value="F:N,N-dimethylaniline monooxygenase activity"/>
    <property type="evidence" value="ECO:0007669"/>
    <property type="project" value="InterPro"/>
</dbReference>
<dbReference type="PANTHER" id="PTHR42877:SF8">
    <property type="entry name" value="MONOOXYGENASE"/>
    <property type="match status" value="1"/>
</dbReference>
<dbReference type="GO" id="GO:0050661">
    <property type="term" value="F:NADP binding"/>
    <property type="evidence" value="ECO:0007669"/>
    <property type="project" value="InterPro"/>
</dbReference>
<evidence type="ECO:0000256" key="1">
    <source>
        <dbReference type="ARBA" id="ARBA00001974"/>
    </source>
</evidence>
<dbReference type="AlphaFoldDB" id="A0A0D2JC84"/>
<dbReference type="GeneID" id="25292752"/>
<gene>
    <name evidence="6" type="ORF">Z518_04681</name>
</gene>
<reference evidence="6 7" key="1">
    <citation type="submission" date="2015-01" db="EMBL/GenBank/DDBJ databases">
        <title>The Genome Sequence of Rhinocladiella mackenzie CBS 650.93.</title>
        <authorList>
            <consortium name="The Broad Institute Genomics Platform"/>
            <person name="Cuomo C."/>
            <person name="de Hoog S."/>
            <person name="Gorbushina A."/>
            <person name="Stielow B."/>
            <person name="Teixiera M."/>
            <person name="Abouelleil A."/>
            <person name="Chapman S.B."/>
            <person name="Priest M."/>
            <person name="Young S.K."/>
            <person name="Wortman J."/>
            <person name="Nusbaum C."/>
            <person name="Birren B."/>
        </authorList>
    </citation>
    <scope>NUCLEOTIDE SEQUENCE [LARGE SCALE GENOMIC DNA]</scope>
    <source>
        <strain evidence="6 7">CBS 650.93</strain>
    </source>
</reference>